<dbReference type="EMBL" id="BTRK01000003">
    <property type="protein sequence ID" value="GMR41016.1"/>
    <property type="molecule type" value="Genomic_DNA"/>
</dbReference>
<accession>A0AAN5CG67</accession>
<sequence length="155" mass="17468">MGVAHRSSPSPRRPAHHPHAQRRRDGQTRRQGASNEHARQAMGGTSSGRLETRGATQDEHLHQGTHGHVRDHRRKGPSLRSRGRSSSSVRSGRLPRRHHCRLPAVVDEKGRGHREGGNGGIFLRARGRAQSLCGYRQRNDGERRHHSRFAAHEER</sequence>
<feature type="compositionally biased region" description="Low complexity" evidence="1">
    <location>
        <begin position="1"/>
        <end position="10"/>
    </location>
</feature>
<feature type="compositionally biased region" description="Basic residues" evidence="1">
    <location>
        <begin position="63"/>
        <end position="83"/>
    </location>
</feature>
<gene>
    <name evidence="2" type="ORF">PMAYCL1PPCAC_11211</name>
</gene>
<keyword evidence="3" id="KW-1185">Reference proteome</keyword>
<comment type="caution">
    <text evidence="2">The sequence shown here is derived from an EMBL/GenBank/DDBJ whole genome shotgun (WGS) entry which is preliminary data.</text>
</comment>
<protein>
    <submittedName>
        <fullName evidence="2">Uncharacterized protein</fullName>
    </submittedName>
</protein>
<feature type="compositionally biased region" description="Basic and acidic residues" evidence="1">
    <location>
        <begin position="50"/>
        <end position="62"/>
    </location>
</feature>
<dbReference type="AlphaFoldDB" id="A0AAN5CG67"/>
<organism evidence="2 3">
    <name type="scientific">Pristionchus mayeri</name>
    <dbReference type="NCBI Taxonomy" id="1317129"/>
    <lineage>
        <taxon>Eukaryota</taxon>
        <taxon>Metazoa</taxon>
        <taxon>Ecdysozoa</taxon>
        <taxon>Nematoda</taxon>
        <taxon>Chromadorea</taxon>
        <taxon>Rhabditida</taxon>
        <taxon>Rhabditina</taxon>
        <taxon>Diplogasteromorpha</taxon>
        <taxon>Diplogasteroidea</taxon>
        <taxon>Neodiplogasteridae</taxon>
        <taxon>Pristionchus</taxon>
    </lineage>
</organism>
<proteinExistence type="predicted"/>
<evidence type="ECO:0000313" key="3">
    <source>
        <dbReference type="Proteomes" id="UP001328107"/>
    </source>
</evidence>
<dbReference type="Proteomes" id="UP001328107">
    <property type="component" value="Unassembled WGS sequence"/>
</dbReference>
<feature type="compositionally biased region" description="Basic residues" evidence="1">
    <location>
        <begin position="13"/>
        <end position="22"/>
    </location>
</feature>
<feature type="compositionally biased region" description="Basic and acidic residues" evidence="1">
    <location>
        <begin position="106"/>
        <end position="116"/>
    </location>
</feature>
<evidence type="ECO:0000313" key="2">
    <source>
        <dbReference type="EMBL" id="GMR41016.1"/>
    </source>
</evidence>
<reference evidence="3" key="1">
    <citation type="submission" date="2022-10" db="EMBL/GenBank/DDBJ databases">
        <title>Genome assembly of Pristionchus species.</title>
        <authorList>
            <person name="Yoshida K."/>
            <person name="Sommer R.J."/>
        </authorList>
    </citation>
    <scope>NUCLEOTIDE SEQUENCE [LARGE SCALE GENOMIC DNA]</scope>
    <source>
        <strain evidence="3">RS5460</strain>
    </source>
</reference>
<evidence type="ECO:0000256" key="1">
    <source>
        <dbReference type="SAM" id="MobiDB-lite"/>
    </source>
</evidence>
<name>A0AAN5CG67_9BILA</name>
<feature type="region of interest" description="Disordered" evidence="1">
    <location>
        <begin position="1"/>
        <end position="155"/>
    </location>
</feature>